<dbReference type="CDD" id="cd06261">
    <property type="entry name" value="TM_PBP2"/>
    <property type="match status" value="1"/>
</dbReference>
<dbReference type="PROSITE" id="PS50928">
    <property type="entry name" value="ABC_TM1"/>
    <property type="match status" value="1"/>
</dbReference>
<dbReference type="PANTHER" id="PTHR43163">
    <property type="entry name" value="DIPEPTIDE TRANSPORT SYSTEM PERMEASE PROTEIN DPPB-RELATED"/>
    <property type="match status" value="1"/>
</dbReference>
<comment type="similarity">
    <text evidence="7">Belongs to the binding-protein-dependent transport system permease family.</text>
</comment>
<evidence type="ECO:0000313" key="10">
    <source>
        <dbReference type="Proteomes" id="UP001501079"/>
    </source>
</evidence>
<evidence type="ECO:0000259" key="8">
    <source>
        <dbReference type="PROSITE" id="PS50928"/>
    </source>
</evidence>
<feature type="transmembrane region" description="Helical" evidence="7">
    <location>
        <begin position="239"/>
        <end position="262"/>
    </location>
</feature>
<dbReference type="PANTHER" id="PTHR43163:SF6">
    <property type="entry name" value="DIPEPTIDE TRANSPORT SYSTEM PERMEASE PROTEIN DPPB-RELATED"/>
    <property type="match status" value="1"/>
</dbReference>
<keyword evidence="3" id="KW-1003">Cell membrane</keyword>
<feature type="transmembrane region" description="Helical" evidence="7">
    <location>
        <begin position="182"/>
        <end position="201"/>
    </location>
</feature>
<feature type="transmembrane region" description="Helical" evidence="7">
    <location>
        <begin position="282"/>
        <end position="308"/>
    </location>
</feature>
<evidence type="ECO:0000256" key="4">
    <source>
        <dbReference type="ARBA" id="ARBA00022692"/>
    </source>
</evidence>
<keyword evidence="10" id="KW-1185">Reference proteome</keyword>
<dbReference type="Pfam" id="PF00528">
    <property type="entry name" value="BPD_transp_1"/>
    <property type="match status" value="1"/>
</dbReference>
<feature type="transmembrane region" description="Helical" evidence="7">
    <location>
        <begin position="135"/>
        <end position="162"/>
    </location>
</feature>
<keyword evidence="2 7" id="KW-0813">Transport</keyword>
<dbReference type="Gene3D" id="1.10.3720.10">
    <property type="entry name" value="MetI-like"/>
    <property type="match status" value="1"/>
</dbReference>
<keyword evidence="6 7" id="KW-0472">Membrane</keyword>
<evidence type="ECO:0000256" key="2">
    <source>
        <dbReference type="ARBA" id="ARBA00022448"/>
    </source>
</evidence>
<evidence type="ECO:0000313" key="9">
    <source>
        <dbReference type="EMBL" id="GAA4180524.1"/>
    </source>
</evidence>
<comment type="subcellular location">
    <subcellularLocation>
        <location evidence="1 7">Cell membrane</location>
        <topology evidence="1 7">Multi-pass membrane protein</topology>
    </subcellularLocation>
</comment>
<name>A0ABP8AA96_9MICO</name>
<feature type="transmembrane region" description="Helical" evidence="7">
    <location>
        <begin position="12"/>
        <end position="30"/>
    </location>
</feature>
<dbReference type="RefSeq" id="WP_344756766.1">
    <property type="nucleotide sequence ID" value="NZ_BAABBW010000006.1"/>
</dbReference>
<dbReference type="Proteomes" id="UP001501079">
    <property type="component" value="Unassembled WGS sequence"/>
</dbReference>
<evidence type="ECO:0000256" key="7">
    <source>
        <dbReference type="RuleBase" id="RU363032"/>
    </source>
</evidence>
<dbReference type="InterPro" id="IPR045621">
    <property type="entry name" value="BPD_transp_1_N"/>
</dbReference>
<evidence type="ECO:0000256" key="5">
    <source>
        <dbReference type="ARBA" id="ARBA00022989"/>
    </source>
</evidence>
<protein>
    <submittedName>
        <fullName evidence="9">ABC transporter permease</fullName>
    </submittedName>
</protein>
<reference evidence="10" key="1">
    <citation type="journal article" date="2019" name="Int. J. Syst. Evol. Microbiol.">
        <title>The Global Catalogue of Microorganisms (GCM) 10K type strain sequencing project: providing services to taxonomists for standard genome sequencing and annotation.</title>
        <authorList>
            <consortium name="The Broad Institute Genomics Platform"/>
            <consortium name="The Broad Institute Genome Sequencing Center for Infectious Disease"/>
            <person name="Wu L."/>
            <person name="Ma J."/>
        </authorList>
    </citation>
    <scope>NUCLEOTIDE SEQUENCE [LARGE SCALE GENOMIC DNA]</scope>
    <source>
        <strain evidence="10">JCM 17591</strain>
    </source>
</reference>
<evidence type="ECO:0000256" key="3">
    <source>
        <dbReference type="ARBA" id="ARBA00022475"/>
    </source>
</evidence>
<evidence type="ECO:0000256" key="1">
    <source>
        <dbReference type="ARBA" id="ARBA00004651"/>
    </source>
</evidence>
<evidence type="ECO:0000256" key="6">
    <source>
        <dbReference type="ARBA" id="ARBA00023136"/>
    </source>
</evidence>
<dbReference type="Pfam" id="PF19300">
    <property type="entry name" value="BPD_transp_1_N"/>
    <property type="match status" value="1"/>
</dbReference>
<dbReference type="InterPro" id="IPR035906">
    <property type="entry name" value="MetI-like_sf"/>
</dbReference>
<keyword evidence="5 7" id="KW-1133">Transmembrane helix</keyword>
<proteinExistence type="inferred from homology"/>
<dbReference type="InterPro" id="IPR000515">
    <property type="entry name" value="MetI-like"/>
</dbReference>
<comment type="caution">
    <text evidence="9">The sequence shown here is derived from an EMBL/GenBank/DDBJ whole genome shotgun (WGS) entry which is preliminary data.</text>
</comment>
<organism evidence="9 10">
    <name type="scientific">Gryllotalpicola koreensis</name>
    <dbReference type="NCBI Taxonomy" id="993086"/>
    <lineage>
        <taxon>Bacteria</taxon>
        <taxon>Bacillati</taxon>
        <taxon>Actinomycetota</taxon>
        <taxon>Actinomycetes</taxon>
        <taxon>Micrococcales</taxon>
        <taxon>Microbacteriaceae</taxon>
        <taxon>Gryllotalpicola</taxon>
    </lineage>
</organism>
<feature type="domain" description="ABC transmembrane type-1" evidence="8">
    <location>
        <begin position="97"/>
        <end position="305"/>
    </location>
</feature>
<keyword evidence="4 7" id="KW-0812">Transmembrane</keyword>
<gene>
    <name evidence="9" type="ORF">GCM10022287_34410</name>
</gene>
<dbReference type="SUPFAM" id="SSF161098">
    <property type="entry name" value="MetI-like"/>
    <property type="match status" value="1"/>
</dbReference>
<feature type="transmembrane region" description="Helical" evidence="7">
    <location>
        <begin position="99"/>
        <end position="123"/>
    </location>
</feature>
<accession>A0ABP8AA96</accession>
<dbReference type="EMBL" id="BAABBW010000006">
    <property type="protein sequence ID" value="GAA4180524.1"/>
    <property type="molecule type" value="Genomic_DNA"/>
</dbReference>
<sequence>MTPYIVRRLASGILLVWIVLTLIFLAIHAIPGDPAYQLAGGDSGVTKEGLEHIRNGLGLDKPFLVQYGDYLGGVVTGNLGTSFSTGQKVTAAIGSRLPITLELISCAAVLSIIIGLPFGAWAARRRGWRDSVLSGVTSIALAVPVYVFGAVMVLLFAVTWHVLPAGGLPPFGAGPGAHIERLIMPVVTLSLAFLAIIARMTRASVGETLRQDWVRTATSIGYRPNVVFRDHVVRNSLNPVITVIGLEIGTFLGSSVIIERVFNLPGLSSLLIDGVTSRDYPVVQGVVIVISVLFVVINLIVDIVYGLLDPRTRQR</sequence>